<feature type="chain" id="PRO_5011627764" evidence="2">
    <location>
        <begin position="23"/>
        <end position="489"/>
    </location>
</feature>
<evidence type="ECO:0000256" key="1">
    <source>
        <dbReference type="ARBA" id="ARBA00023284"/>
    </source>
</evidence>
<dbReference type="Gene3D" id="3.40.30.10">
    <property type="entry name" value="Glutaredoxin"/>
    <property type="match status" value="1"/>
</dbReference>
<dbReference type="PANTHER" id="PTHR42852:SF17">
    <property type="entry name" value="THIOREDOXIN-LIKE PROTEIN HI_1115"/>
    <property type="match status" value="1"/>
</dbReference>
<proteinExistence type="predicted"/>
<dbReference type="GO" id="GO:0006950">
    <property type="term" value="P:response to stress"/>
    <property type="evidence" value="ECO:0007669"/>
    <property type="project" value="UniProtKB-ARBA"/>
</dbReference>
<dbReference type="PROSITE" id="PS51352">
    <property type="entry name" value="THIOREDOXIN_2"/>
    <property type="match status" value="1"/>
</dbReference>
<dbReference type="Gene3D" id="1.25.40.10">
    <property type="entry name" value="Tetratricopeptide repeat domain"/>
    <property type="match status" value="1"/>
</dbReference>
<dbReference type="AlphaFoldDB" id="A0A1H4EUQ1"/>
<dbReference type="Proteomes" id="UP000199656">
    <property type="component" value="Unassembled WGS sequence"/>
</dbReference>
<name>A0A1H4EUQ1_9BACT</name>
<dbReference type="InterPro" id="IPR017937">
    <property type="entry name" value="Thioredoxin_CS"/>
</dbReference>
<keyword evidence="1" id="KW-0676">Redox-active center</keyword>
<dbReference type="EMBL" id="FNRL01000020">
    <property type="protein sequence ID" value="SEA87992.1"/>
    <property type="molecule type" value="Genomic_DNA"/>
</dbReference>
<dbReference type="PROSITE" id="PS00194">
    <property type="entry name" value="THIOREDOXIN_1"/>
    <property type="match status" value="1"/>
</dbReference>
<evidence type="ECO:0000313" key="5">
    <source>
        <dbReference type="Proteomes" id="UP000199656"/>
    </source>
</evidence>
<dbReference type="CDD" id="cd02966">
    <property type="entry name" value="TlpA_like_family"/>
    <property type="match status" value="1"/>
</dbReference>
<keyword evidence="2" id="KW-0732">Signal</keyword>
<protein>
    <submittedName>
        <fullName evidence="4">Peroxiredoxin</fullName>
    </submittedName>
</protein>
<gene>
    <name evidence="4" type="ORF">SAMN05660909_03919</name>
</gene>
<dbReference type="PANTHER" id="PTHR42852">
    <property type="entry name" value="THIOL:DISULFIDE INTERCHANGE PROTEIN DSBE"/>
    <property type="match status" value="1"/>
</dbReference>
<dbReference type="STRING" id="408074.SAMN05660909_03919"/>
<keyword evidence="5" id="KW-1185">Reference proteome</keyword>
<dbReference type="InterPro" id="IPR013766">
    <property type="entry name" value="Thioredoxin_domain"/>
</dbReference>
<accession>A0A1H4EUQ1</accession>
<dbReference type="SUPFAM" id="SSF52833">
    <property type="entry name" value="Thioredoxin-like"/>
    <property type="match status" value="1"/>
</dbReference>
<dbReference type="InterPro" id="IPR036249">
    <property type="entry name" value="Thioredoxin-like_sf"/>
</dbReference>
<evidence type="ECO:0000256" key="2">
    <source>
        <dbReference type="SAM" id="SignalP"/>
    </source>
</evidence>
<dbReference type="Pfam" id="PF00578">
    <property type="entry name" value="AhpC-TSA"/>
    <property type="match status" value="1"/>
</dbReference>
<dbReference type="InterPro" id="IPR000866">
    <property type="entry name" value="AhpC/TSA"/>
</dbReference>
<evidence type="ECO:0000313" key="4">
    <source>
        <dbReference type="EMBL" id="SEA87992.1"/>
    </source>
</evidence>
<dbReference type="GO" id="GO:0016209">
    <property type="term" value="F:antioxidant activity"/>
    <property type="evidence" value="ECO:0007669"/>
    <property type="project" value="InterPro"/>
</dbReference>
<dbReference type="SUPFAM" id="SSF48452">
    <property type="entry name" value="TPR-like"/>
    <property type="match status" value="1"/>
</dbReference>
<dbReference type="OrthoDB" id="634996at2"/>
<evidence type="ECO:0000259" key="3">
    <source>
        <dbReference type="PROSITE" id="PS51352"/>
    </source>
</evidence>
<sequence length="489" mass="54639">MKKLIPILLCGGLLTTAVTAGAQQKNNADTLRQYYFKLAQGEDKDKALLETKMYALLKQAKKEEDYILAANMFYAMKKNKTSDSILVAAKKRYPMGELVRGDEVQVVYDEKDPVKKEALYKAWIKKFPPEKFGKERIAYDYARNSVASAYAEADNVAKAVEYANMTETDLWKGEGWAGPAYRLAKGKHYKEAAELFKKAIDLSYSYRTTKKDENGARFAATGYPGYLAAYVNVLFEEKQYDSAIVYIKRAIEAETPVRPVVNETYAKILLAKGDDAGAFQRLSEIGAAGMLNNNSRQMLADAYAKVRGGSGFEAYLDSLRGGLDAKMREEFARQIINEKAPDFTLTDVDGNKVTLSELKGKTVVLDFWATWCGPCKASFPAMKKAQEKFRNDPNVKFLFVHTWEKEANATASAKKFITQNNYPFEVLMDLKDPETGANKVVESYKVSGIPTKFVIDKNGNIRFRFTGFAGGDDAAVAEVAAMIWLANKQ</sequence>
<dbReference type="InterPro" id="IPR011990">
    <property type="entry name" value="TPR-like_helical_dom_sf"/>
</dbReference>
<organism evidence="4 5">
    <name type="scientific">Chitinophaga terrae</name>
    <name type="common">ex Kim and Jung 2007</name>
    <dbReference type="NCBI Taxonomy" id="408074"/>
    <lineage>
        <taxon>Bacteria</taxon>
        <taxon>Pseudomonadati</taxon>
        <taxon>Bacteroidota</taxon>
        <taxon>Chitinophagia</taxon>
        <taxon>Chitinophagales</taxon>
        <taxon>Chitinophagaceae</taxon>
        <taxon>Chitinophaga</taxon>
    </lineage>
</organism>
<reference evidence="5" key="1">
    <citation type="submission" date="2016-10" db="EMBL/GenBank/DDBJ databases">
        <authorList>
            <person name="Varghese N."/>
            <person name="Submissions S."/>
        </authorList>
    </citation>
    <scope>NUCLEOTIDE SEQUENCE [LARGE SCALE GENOMIC DNA]</scope>
    <source>
        <strain evidence="5">DSM 23920</strain>
    </source>
</reference>
<dbReference type="GO" id="GO:0016491">
    <property type="term" value="F:oxidoreductase activity"/>
    <property type="evidence" value="ECO:0007669"/>
    <property type="project" value="InterPro"/>
</dbReference>
<feature type="domain" description="Thioredoxin" evidence="3">
    <location>
        <begin position="334"/>
        <end position="487"/>
    </location>
</feature>
<feature type="signal peptide" evidence="2">
    <location>
        <begin position="1"/>
        <end position="22"/>
    </location>
</feature>
<dbReference type="RefSeq" id="WP_089763618.1">
    <property type="nucleotide sequence ID" value="NZ_BKAT01000033.1"/>
</dbReference>
<dbReference type="InterPro" id="IPR050553">
    <property type="entry name" value="Thioredoxin_ResA/DsbE_sf"/>
</dbReference>